<keyword evidence="2" id="KW-1185">Reference proteome</keyword>
<evidence type="ECO:0000313" key="1">
    <source>
        <dbReference type="EMBL" id="KAI3685222.1"/>
    </source>
</evidence>
<name>A0ACB8YHM5_ARCLA</name>
<sequence length="137" mass="15016">MVMVTVGTGVLLDWRCSIEVVRRRWWLLVTEDVDSGSRREGTGMARPRWLRWEQRGAERRSTAVMVVESPTAKAEGVVFGGGLRAAETRSPTTDGGGDGDGYRRQMAVVSGEEADDDGCWIERVMVVESIKGERGGG</sequence>
<protein>
    <submittedName>
        <fullName evidence="1">Uncharacterized protein</fullName>
    </submittedName>
</protein>
<proteinExistence type="predicted"/>
<gene>
    <name evidence="1" type="ORF">L6452_34460</name>
</gene>
<reference evidence="2" key="1">
    <citation type="journal article" date="2022" name="Mol. Ecol. Resour.">
        <title>The genomes of chicory, endive, great burdock and yacon provide insights into Asteraceae palaeo-polyploidization history and plant inulin production.</title>
        <authorList>
            <person name="Fan W."/>
            <person name="Wang S."/>
            <person name="Wang H."/>
            <person name="Wang A."/>
            <person name="Jiang F."/>
            <person name="Liu H."/>
            <person name="Zhao H."/>
            <person name="Xu D."/>
            <person name="Zhang Y."/>
        </authorList>
    </citation>
    <scope>NUCLEOTIDE SEQUENCE [LARGE SCALE GENOMIC DNA]</scope>
    <source>
        <strain evidence="2">cv. Niubang</strain>
    </source>
</reference>
<reference evidence="1 2" key="2">
    <citation type="journal article" date="2022" name="Mol. Ecol. Resour.">
        <title>The genomes of chicory, endive, great burdock and yacon provide insights into Asteraceae paleo-polyploidization history and plant inulin production.</title>
        <authorList>
            <person name="Fan W."/>
            <person name="Wang S."/>
            <person name="Wang H."/>
            <person name="Wang A."/>
            <person name="Jiang F."/>
            <person name="Liu H."/>
            <person name="Zhao H."/>
            <person name="Xu D."/>
            <person name="Zhang Y."/>
        </authorList>
    </citation>
    <scope>NUCLEOTIDE SEQUENCE [LARGE SCALE GENOMIC DNA]</scope>
    <source>
        <strain evidence="2">cv. Niubang</strain>
    </source>
</reference>
<evidence type="ECO:0000313" key="2">
    <source>
        <dbReference type="Proteomes" id="UP001055879"/>
    </source>
</evidence>
<dbReference type="EMBL" id="CM042058">
    <property type="protein sequence ID" value="KAI3685222.1"/>
    <property type="molecule type" value="Genomic_DNA"/>
</dbReference>
<organism evidence="1 2">
    <name type="scientific">Arctium lappa</name>
    <name type="common">Greater burdock</name>
    <name type="synonym">Lappa major</name>
    <dbReference type="NCBI Taxonomy" id="4217"/>
    <lineage>
        <taxon>Eukaryota</taxon>
        <taxon>Viridiplantae</taxon>
        <taxon>Streptophyta</taxon>
        <taxon>Embryophyta</taxon>
        <taxon>Tracheophyta</taxon>
        <taxon>Spermatophyta</taxon>
        <taxon>Magnoliopsida</taxon>
        <taxon>eudicotyledons</taxon>
        <taxon>Gunneridae</taxon>
        <taxon>Pentapetalae</taxon>
        <taxon>asterids</taxon>
        <taxon>campanulids</taxon>
        <taxon>Asterales</taxon>
        <taxon>Asteraceae</taxon>
        <taxon>Carduoideae</taxon>
        <taxon>Cardueae</taxon>
        <taxon>Arctiinae</taxon>
        <taxon>Arctium</taxon>
    </lineage>
</organism>
<accession>A0ACB8YHM5</accession>
<dbReference type="Proteomes" id="UP001055879">
    <property type="component" value="Linkage Group LG12"/>
</dbReference>
<comment type="caution">
    <text evidence="1">The sequence shown here is derived from an EMBL/GenBank/DDBJ whole genome shotgun (WGS) entry which is preliminary data.</text>
</comment>